<evidence type="ECO:0000256" key="1">
    <source>
        <dbReference type="ARBA" id="ARBA00023125"/>
    </source>
</evidence>
<dbReference type="EMBL" id="BQKA01000010">
    <property type="protein sequence ID" value="GJM49535.1"/>
    <property type="molecule type" value="Genomic_DNA"/>
</dbReference>
<dbReference type="AlphaFoldDB" id="A0AAV5AV30"/>
<evidence type="ECO:0000313" key="7">
    <source>
        <dbReference type="Proteomes" id="UP001208692"/>
    </source>
</evidence>
<sequence>MNNSLNKVILIGRLGDVVKLTYFDNGNCVGRFPLATEESYTNREGQKTTSVDWHTIVVRNKMAEVCEKYLTKGDLIYIEGKLKNRQWQAENGVTHNITEVYATEFKFLNTRSQAQKDANQAQYNSNQNEK</sequence>
<dbReference type="NCBIfam" id="TIGR00621">
    <property type="entry name" value="ssb"/>
    <property type="match status" value="1"/>
</dbReference>
<dbReference type="InterPro" id="IPR011344">
    <property type="entry name" value="ssDNA-bd"/>
</dbReference>
<name>A0AAV5AV30_9FLAO</name>
<evidence type="ECO:0000256" key="2">
    <source>
        <dbReference type="HAMAP-Rule" id="MF_00984"/>
    </source>
</evidence>
<dbReference type="Pfam" id="PF00436">
    <property type="entry name" value="SSB"/>
    <property type="match status" value="1"/>
</dbReference>
<dbReference type="InterPro" id="IPR012340">
    <property type="entry name" value="NA-bd_OB-fold"/>
</dbReference>
<accession>A0AAV5AV30</accession>
<reference evidence="4 7" key="1">
    <citation type="submission" date="2021-11" db="EMBL/GenBank/DDBJ databases">
        <title>Draft genome sequence of Capnocytophaga sp. strain KC07075 isolated from cat oral cavity.</title>
        <authorList>
            <person name="Suzuki M."/>
            <person name="Imaoka K."/>
            <person name="Kimura M."/>
            <person name="Morikawa S."/>
            <person name="Maeda K."/>
        </authorList>
    </citation>
    <scope>NUCLEOTIDE SEQUENCE</scope>
    <source>
        <strain evidence="4">KC07075</strain>
        <strain evidence="5 7">KC07079</strain>
    </source>
</reference>
<dbReference type="PANTHER" id="PTHR10302">
    <property type="entry name" value="SINGLE-STRANDED DNA-BINDING PROTEIN"/>
    <property type="match status" value="1"/>
</dbReference>
<dbReference type="Proteomes" id="UP001207736">
    <property type="component" value="Unassembled WGS sequence"/>
</dbReference>
<dbReference type="CDD" id="cd04496">
    <property type="entry name" value="SSB_OBF"/>
    <property type="match status" value="1"/>
</dbReference>
<dbReference type="PANTHER" id="PTHR10302:SF27">
    <property type="entry name" value="SINGLE-STRANDED DNA-BINDING PROTEIN"/>
    <property type="match status" value="1"/>
</dbReference>
<dbReference type="Gene3D" id="2.40.50.140">
    <property type="entry name" value="Nucleic acid-binding proteins"/>
    <property type="match status" value="1"/>
</dbReference>
<dbReference type="PIRSF" id="PIRSF002070">
    <property type="entry name" value="SSB"/>
    <property type="match status" value="1"/>
</dbReference>
<dbReference type="GO" id="GO:0003697">
    <property type="term" value="F:single-stranded DNA binding"/>
    <property type="evidence" value="ECO:0007669"/>
    <property type="project" value="UniProtKB-UniRule"/>
</dbReference>
<comment type="subunit">
    <text evidence="2">Homotetramer.</text>
</comment>
<dbReference type="PROSITE" id="PS50935">
    <property type="entry name" value="SSB"/>
    <property type="match status" value="1"/>
</dbReference>
<dbReference type="InterPro" id="IPR000424">
    <property type="entry name" value="Primosome_PriB/ssb"/>
</dbReference>
<keyword evidence="1 2" id="KW-0238">DNA-binding</keyword>
<dbReference type="RefSeq" id="WP_264846663.1">
    <property type="nucleotide sequence ID" value="NZ_BPMA01000027.1"/>
</dbReference>
<evidence type="ECO:0000313" key="6">
    <source>
        <dbReference type="Proteomes" id="UP001207736"/>
    </source>
</evidence>
<dbReference type="GO" id="GO:0009295">
    <property type="term" value="C:nucleoid"/>
    <property type="evidence" value="ECO:0007669"/>
    <property type="project" value="TreeGrafter"/>
</dbReference>
<comment type="caution">
    <text evidence="2">Lacks conserved residue(s) required for the propagation of feature annotation.</text>
</comment>
<evidence type="ECO:0000313" key="4">
    <source>
        <dbReference type="EMBL" id="GJM49535.1"/>
    </source>
</evidence>
<keyword evidence="7" id="KW-1185">Reference proteome</keyword>
<dbReference type="GO" id="GO:0006260">
    <property type="term" value="P:DNA replication"/>
    <property type="evidence" value="ECO:0007669"/>
    <property type="project" value="InterPro"/>
</dbReference>
<proteinExistence type="inferred from homology"/>
<gene>
    <name evidence="4" type="primary">ssb_1</name>
    <name evidence="4" type="ORF">RCZ15_05100</name>
    <name evidence="5" type="ORF">RCZ16_00740</name>
</gene>
<dbReference type="Proteomes" id="UP001208692">
    <property type="component" value="Unassembled WGS sequence"/>
</dbReference>
<dbReference type="HAMAP" id="MF_00984">
    <property type="entry name" value="SSB"/>
    <property type="match status" value="1"/>
</dbReference>
<organism evidence="4 6">
    <name type="scientific">Capnocytophaga catalasegens</name>
    <dbReference type="NCBI Taxonomy" id="1004260"/>
    <lineage>
        <taxon>Bacteria</taxon>
        <taxon>Pseudomonadati</taxon>
        <taxon>Bacteroidota</taxon>
        <taxon>Flavobacteriia</taxon>
        <taxon>Flavobacteriales</taxon>
        <taxon>Flavobacteriaceae</taxon>
        <taxon>Capnocytophaga</taxon>
    </lineage>
</organism>
<evidence type="ECO:0000256" key="3">
    <source>
        <dbReference type="PIRNR" id="PIRNR002070"/>
    </source>
</evidence>
<dbReference type="SUPFAM" id="SSF50249">
    <property type="entry name" value="Nucleic acid-binding proteins"/>
    <property type="match status" value="1"/>
</dbReference>
<comment type="caution">
    <text evidence="4">The sequence shown here is derived from an EMBL/GenBank/DDBJ whole genome shotgun (WGS) entry which is preliminary data.</text>
</comment>
<dbReference type="EMBL" id="BQKB01000003">
    <property type="protein sequence ID" value="GJM51756.1"/>
    <property type="molecule type" value="Genomic_DNA"/>
</dbReference>
<evidence type="ECO:0000313" key="5">
    <source>
        <dbReference type="EMBL" id="GJM51756.1"/>
    </source>
</evidence>
<protein>
    <recommendedName>
        <fullName evidence="2 3">Single-stranded DNA-binding protein</fullName>
        <shortName evidence="2">SSB</shortName>
    </recommendedName>
</protein>